<dbReference type="PANTHER" id="PTHR46743">
    <property type="entry name" value="TEICHOIC ACIDS EXPORT ATP-BINDING PROTEIN TAGH"/>
    <property type="match status" value="1"/>
</dbReference>
<comment type="caution">
    <text evidence="6">The sequence shown here is derived from an EMBL/GenBank/DDBJ whole genome shotgun (WGS) entry which is preliminary data.</text>
</comment>
<proteinExistence type="inferred from homology"/>
<accession>A0A951PN73</accession>
<evidence type="ECO:0000259" key="5">
    <source>
        <dbReference type="PROSITE" id="PS50893"/>
    </source>
</evidence>
<evidence type="ECO:0000313" key="6">
    <source>
        <dbReference type="EMBL" id="MBW4546711.1"/>
    </source>
</evidence>
<dbReference type="InterPro" id="IPR015860">
    <property type="entry name" value="ABC_transpr_TagH-like"/>
</dbReference>
<dbReference type="AlphaFoldDB" id="A0A951PN73"/>
<dbReference type="GO" id="GO:0140359">
    <property type="term" value="F:ABC-type transporter activity"/>
    <property type="evidence" value="ECO:0007669"/>
    <property type="project" value="InterPro"/>
</dbReference>
<reference evidence="6" key="1">
    <citation type="submission" date="2021-05" db="EMBL/GenBank/DDBJ databases">
        <authorList>
            <person name="Pietrasiak N."/>
            <person name="Ward R."/>
            <person name="Stajich J.E."/>
            <person name="Kurbessoian T."/>
        </authorList>
    </citation>
    <scope>NUCLEOTIDE SEQUENCE</scope>
    <source>
        <strain evidence="6">CPER-KK1</strain>
    </source>
</reference>
<gene>
    <name evidence="6" type="ORF">KME25_20045</name>
</gene>
<dbReference type="EMBL" id="JAHHIF010000028">
    <property type="protein sequence ID" value="MBW4546711.1"/>
    <property type="molecule type" value="Genomic_DNA"/>
</dbReference>
<dbReference type="SUPFAM" id="SSF52540">
    <property type="entry name" value="P-loop containing nucleoside triphosphate hydrolases"/>
    <property type="match status" value="1"/>
</dbReference>
<dbReference type="InterPro" id="IPR050683">
    <property type="entry name" value="Bact_Polysacc_Export_ATP-bd"/>
</dbReference>
<dbReference type="InterPro" id="IPR003439">
    <property type="entry name" value="ABC_transporter-like_ATP-bd"/>
</dbReference>
<reference evidence="6" key="2">
    <citation type="journal article" date="2022" name="Microbiol. Resour. Announc.">
        <title>Metagenome Sequencing to Explore Phylogenomics of Terrestrial Cyanobacteria.</title>
        <authorList>
            <person name="Ward R.D."/>
            <person name="Stajich J.E."/>
            <person name="Johansen J.R."/>
            <person name="Huntemann M."/>
            <person name="Clum A."/>
            <person name="Foster B."/>
            <person name="Foster B."/>
            <person name="Roux S."/>
            <person name="Palaniappan K."/>
            <person name="Varghese N."/>
            <person name="Mukherjee S."/>
            <person name="Reddy T.B.K."/>
            <person name="Daum C."/>
            <person name="Copeland A."/>
            <person name="Chen I.A."/>
            <person name="Ivanova N.N."/>
            <person name="Kyrpides N.C."/>
            <person name="Shapiro N."/>
            <person name="Eloe-Fadrosh E.A."/>
            <person name="Pietrasiak N."/>
        </authorList>
    </citation>
    <scope>NUCLEOTIDE SEQUENCE</scope>
    <source>
        <strain evidence="6">CPER-KK1</strain>
    </source>
</reference>
<evidence type="ECO:0000256" key="3">
    <source>
        <dbReference type="ARBA" id="ARBA00022741"/>
    </source>
</evidence>
<feature type="domain" description="ABC transporter" evidence="5">
    <location>
        <begin position="42"/>
        <end position="267"/>
    </location>
</feature>
<dbReference type="PANTHER" id="PTHR46743:SF2">
    <property type="entry name" value="TEICHOIC ACIDS EXPORT ATP-BINDING PROTEIN TAGH"/>
    <property type="match status" value="1"/>
</dbReference>
<dbReference type="Proteomes" id="UP000753908">
    <property type="component" value="Unassembled WGS sequence"/>
</dbReference>
<dbReference type="Gene3D" id="3.40.50.300">
    <property type="entry name" value="P-loop containing nucleotide triphosphate hydrolases"/>
    <property type="match status" value="1"/>
</dbReference>
<organism evidence="6 7">
    <name type="scientific">Symplocastrum torsivum CPER-KK1</name>
    <dbReference type="NCBI Taxonomy" id="450513"/>
    <lineage>
        <taxon>Bacteria</taxon>
        <taxon>Bacillati</taxon>
        <taxon>Cyanobacteriota</taxon>
        <taxon>Cyanophyceae</taxon>
        <taxon>Oscillatoriophycideae</taxon>
        <taxon>Oscillatoriales</taxon>
        <taxon>Microcoleaceae</taxon>
        <taxon>Symplocastrum</taxon>
    </lineage>
</organism>
<dbReference type="GO" id="GO:0016887">
    <property type="term" value="F:ATP hydrolysis activity"/>
    <property type="evidence" value="ECO:0007669"/>
    <property type="project" value="InterPro"/>
</dbReference>
<evidence type="ECO:0000313" key="7">
    <source>
        <dbReference type="Proteomes" id="UP000753908"/>
    </source>
</evidence>
<dbReference type="Pfam" id="PF00005">
    <property type="entry name" value="ABC_tran"/>
    <property type="match status" value="1"/>
</dbReference>
<dbReference type="CDD" id="cd03220">
    <property type="entry name" value="ABC_KpsT_Wzt"/>
    <property type="match status" value="1"/>
</dbReference>
<dbReference type="PROSITE" id="PS50893">
    <property type="entry name" value="ABC_TRANSPORTER_2"/>
    <property type="match status" value="1"/>
</dbReference>
<dbReference type="InterPro" id="IPR027417">
    <property type="entry name" value="P-loop_NTPase"/>
</dbReference>
<comment type="similarity">
    <text evidence="1">Belongs to the ABC transporter superfamily.</text>
</comment>
<dbReference type="GO" id="GO:0005524">
    <property type="term" value="F:ATP binding"/>
    <property type="evidence" value="ECO:0007669"/>
    <property type="project" value="UniProtKB-KW"/>
</dbReference>
<evidence type="ECO:0000256" key="1">
    <source>
        <dbReference type="ARBA" id="ARBA00005417"/>
    </source>
</evidence>
<dbReference type="InterPro" id="IPR003593">
    <property type="entry name" value="AAA+_ATPase"/>
</dbReference>
<dbReference type="GO" id="GO:0016020">
    <property type="term" value="C:membrane"/>
    <property type="evidence" value="ECO:0007669"/>
    <property type="project" value="InterPro"/>
</dbReference>
<dbReference type="SMART" id="SM00382">
    <property type="entry name" value="AAA"/>
    <property type="match status" value="1"/>
</dbReference>
<name>A0A951PN73_9CYAN</name>
<sequence>MSDTVIRVENLGKKYIIGHQNPGGYKSLRDVMANSTKSLSQRLLKPLGKKLSDQTVEEFWALKDVSFEIKKGDRVGIIGRNGAGKSTLLKILSRITEPTNGRITVKGRVASLLEVGTGFHPELTGRENIFLNGAILGMSRIEIKKKFDEIVAFAEVEKFLDTPVKHYSSGMYVRLAFAVAAHLEPEILIVDEVLAVGDAEFQKKCLGKMEDVAEKEGRTVLFVSHNMTTVQVLCQRAILLEHGEVKRTGSPKTVISQYLSGDFENLAERVWISPKYAPGCQSLRLHRVSICDRTGVTTPDIDIQHPFSIEVEYWVLQPGIKAGATILIWNHERTLILSSLSNHDPNWHGKTRPSGLFKSVCQFPGNLLNNGRHSVSVLLWKDNYVSSTREDEVLHFEVHESSGGMRGDYLSGDDDWDGAVRVLLDWKTDYLGEKK</sequence>
<keyword evidence="4 6" id="KW-0067">ATP-binding</keyword>
<protein>
    <submittedName>
        <fullName evidence="6">ATP-binding cassette domain-containing protein</fullName>
    </submittedName>
</protein>
<keyword evidence="2" id="KW-0813">Transport</keyword>
<evidence type="ECO:0000256" key="4">
    <source>
        <dbReference type="ARBA" id="ARBA00022840"/>
    </source>
</evidence>
<keyword evidence="3" id="KW-0547">Nucleotide-binding</keyword>
<evidence type="ECO:0000256" key="2">
    <source>
        <dbReference type="ARBA" id="ARBA00022448"/>
    </source>
</evidence>